<comment type="caution">
    <text evidence="2">The sequence shown here is derived from an EMBL/GenBank/DDBJ whole genome shotgun (WGS) entry which is preliminary data.</text>
</comment>
<gene>
    <name evidence="2" type="ORF">HNQ88_001517</name>
</gene>
<evidence type="ECO:0000259" key="1">
    <source>
        <dbReference type="Pfam" id="PF01841"/>
    </source>
</evidence>
<reference evidence="2" key="1">
    <citation type="submission" date="2023-07" db="EMBL/GenBank/DDBJ databases">
        <title>Genomic Encyclopedia of Type Strains, Phase IV (KMG-IV): sequencing the most valuable type-strain genomes for metagenomic binning, comparative biology and taxonomic classification.</title>
        <authorList>
            <person name="Goeker M."/>
        </authorList>
    </citation>
    <scope>NUCLEOTIDE SEQUENCE</scope>
    <source>
        <strain evidence="2">DSM 26174</strain>
    </source>
</reference>
<organism evidence="2 3">
    <name type="scientific">Aureibacter tunicatorum</name>
    <dbReference type="NCBI Taxonomy" id="866807"/>
    <lineage>
        <taxon>Bacteria</taxon>
        <taxon>Pseudomonadati</taxon>
        <taxon>Bacteroidota</taxon>
        <taxon>Cytophagia</taxon>
        <taxon>Cytophagales</taxon>
        <taxon>Persicobacteraceae</taxon>
        <taxon>Aureibacter</taxon>
    </lineage>
</organism>
<keyword evidence="3" id="KW-1185">Reference proteome</keyword>
<dbReference type="SUPFAM" id="SSF54001">
    <property type="entry name" value="Cysteine proteinases"/>
    <property type="match status" value="1"/>
</dbReference>
<dbReference type="EMBL" id="JAVDQD010000002">
    <property type="protein sequence ID" value="MDR6238480.1"/>
    <property type="molecule type" value="Genomic_DNA"/>
</dbReference>
<sequence length="299" mass="34697">MIKATTRAFLILLTAFTLFSFWLSPRLGGLISMGKDFPDQSIEQLHFTSASSDFHSLQYHDVSNRIDLITLRTKYSLDSLIENCPSDFEKVKKVQSWVQSRWMHDSHNMPKENSALYILEQAKKGEKFRCVEYSLVAKECLLALGFKIRSLGLMTKDISEVKSYGGHIANEIYLDDLEKWMFIDPQFDVITTKNGMPLNAVELQQCIAQNIPFEIINPNKTTTTEKYKQWIGPYLYYFYVSINGQQITIWDRIIGNKKQLTLLSTTADKPKYFQKIIRINNSYYTNSTEDFYPSLSKIH</sequence>
<dbReference type="AlphaFoldDB" id="A0AAE4BS40"/>
<dbReference type="InterPro" id="IPR002931">
    <property type="entry name" value="Transglutaminase-like"/>
</dbReference>
<proteinExistence type="predicted"/>
<dbReference type="InterPro" id="IPR038765">
    <property type="entry name" value="Papain-like_cys_pep_sf"/>
</dbReference>
<dbReference type="Pfam" id="PF01841">
    <property type="entry name" value="Transglut_core"/>
    <property type="match status" value="1"/>
</dbReference>
<feature type="domain" description="Transglutaminase-like" evidence="1">
    <location>
        <begin position="79"/>
        <end position="185"/>
    </location>
</feature>
<accession>A0AAE4BS40</accession>
<protein>
    <recommendedName>
        <fullName evidence="1">Transglutaminase-like domain-containing protein</fullName>
    </recommendedName>
</protein>
<name>A0AAE4BS40_9BACT</name>
<evidence type="ECO:0000313" key="2">
    <source>
        <dbReference type="EMBL" id="MDR6238480.1"/>
    </source>
</evidence>
<dbReference type="RefSeq" id="WP_309937992.1">
    <property type="nucleotide sequence ID" value="NZ_AP025305.1"/>
</dbReference>
<dbReference type="Proteomes" id="UP001185092">
    <property type="component" value="Unassembled WGS sequence"/>
</dbReference>
<evidence type="ECO:0000313" key="3">
    <source>
        <dbReference type="Proteomes" id="UP001185092"/>
    </source>
</evidence>